<evidence type="ECO:0000313" key="1">
    <source>
        <dbReference type="EMBL" id="ATV51645.1"/>
    </source>
</evidence>
<dbReference type="EMBL" id="CP024696">
    <property type="protein sequence ID" value="ATV51645.1"/>
    <property type="molecule type" value="Genomic_DNA"/>
</dbReference>
<evidence type="ECO:0000313" key="3">
    <source>
        <dbReference type="Proteomes" id="UP000217431"/>
    </source>
</evidence>
<name>A0A0S3UI76_PREIN</name>
<accession>A0A0S3UI76</accession>
<dbReference type="RefSeq" id="WP_096405135.1">
    <property type="nucleotide sequence ID" value="NZ_AP014597.1"/>
</dbReference>
<dbReference type="AlphaFoldDB" id="A0A0S3UI76"/>
<protein>
    <recommendedName>
        <fullName evidence="5">Lipoprotein</fullName>
    </recommendedName>
</protein>
<dbReference type="Proteomes" id="UP000229323">
    <property type="component" value="Chromosome"/>
</dbReference>
<proteinExistence type="predicted"/>
<sequence>MKQITKFLMALTLVAVPVGFTSCDNEEEYHYYYNDLVTEAVRNYWYTYPSGADYYTTRDWFLYHYPSATAVELAKFMEAVNYGYVDNYKPKENDPLMAEVQMLTGEWAGDMTIYFDEKGKRMSQTFHANMKFFQYESSKNSLSGHGTEVDTADNGATQTLDFSWFVDKNGDIYIKYTRSGTIFRMDAKSSKKGFHLGYEKAKGYDTFYGYGVSTNTTDEFVIDLARQATSNGKGRMVKSRTATGKIAGEVFGKAILNDAAEHKAKAVSGLRER</sequence>
<dbReference type="EMBL" id="AP014597">
    <property type="protein sequence ID" value="BAU17136.1"/>
    <property type="molecule type" value="Genomic_DNA"/>
</dbReference>
<dbReference type="Proteomes" id="UP000217431">
    <property type="component" value="Chromosome I"/>
</dbReference>
<evidence type="ECO:0000313" key="4">
    <source>
        <dbReference type="Proteomes" id="UP000229323"/>
    </source>
</evidence>
<reference evidence="1 4" key="2">
    <citation type="submission" date="2017-11" db="EMBL/GenBank/DDBJ databases">
        <title>Genome sequencing of Prevotella intermedia KCOM 2033.</title>
        <authorList>
            <person name="Kook J.-K."/>
            <person name="Park S.-N."/>
            <person name="Lim Y.K."/>
        </authorList>
    </citation>
    <scope>NUCLEOTIDE SEQUENCE [LARGE SCALE GENOMIC DNA]</scope>
    <source>
        <strain evidence="1 4">KCOM 2033</strain>
    </source>
</reference>
<evidence type="ECO:0000313" key="2">
    <source>
        <dbReference type="EMBL" id="BAU17136.1"/>
    </source>
</evidence>
<gene>
    <name evidence="1" type="ORF">CTM50_00235</name>
    <name evidence="2" type="ORF">PIOMA14_I_0628</name>
</gene>
<organism evidence="2 3">
    <name type="scientific">Prevotella intermedia</name>
    <dbReference type="NCBI Taxonomy" id="28131"/>
    <lineage>
        <taxon>Bacteria</taxon>
        <taxon>Pseudomonadati</taxon>
        <taxon>Bacteroidota</taxon>
        <taxon>Bacteroidia</taxon>
        <taxon>Bacteroidales</taxon>
        <taxon>Prevotellaceae</taxon>
        <taxon>Prevotella</taxon>
    </lineage>
</organism>
<dbReference type="PROSITE" id="PS51257">
    <property type="entry name" value="PROKAR_LIPOPROTEIN"/>
    <property type="match status" value="1"/>
</dbReference>
<reference evidence="2 3" key="1">
    <citation type="journal article" date="2016" name="DNA Res.">
        <title>The complete genome sequencing of Prevotella intermedia strain OMA14 and a subsequent fine-scale, intra-species genomic comparison reveal an unusual amplification of conjugative and mobile transposons and identify a novel Prevotella-lineage-specific repeat.</title>
        <authorList>
            <person name="Naito M."/>
            <person name="Ogura Y."/>
            <person name="Itoh T."/>
            <person name="Shoji M."/>
            <person name="Okamoto M."/>
            <person name="Hayashi T."/>
            <person name="Nakayama K."/>
        </authorList>
    </citation>
    <scope>NUCLEOTIDE SEQUENCE [LARGE SCALE GENOMIC DNA]</scope>
    <source>
        <strain evidence="2 3">OMA14</strain>
    </source>
</reference>
<evidence type="ECO:0008006" key="5">
    <source>
        <dbReference type="Google" id="ProtNLM"/>
    </source>
</evidence>